<dbReference type="FunFam" id="1.10.720.40:FF:000002">
    <property type="entry name" value="Thymopoietin isoform alpha"/>
    <property type="match status" value="1"/>
</dbReference>
<reference evidence="6" key="3">
    <citation type="submission" date="2025-09" db="UniProtKB">
        <authorList>
            <consortium name="Ensembl"/>
        </authorList>
    </citation>
    <scope>IDENTIFICATION</scope>
</reference>
<dbReference type="GO" id="GO:0005635">
    <property type="term" value="C:nuclear envelope"/>
    <property type="evidence" value="ECO:0007669"/>
    <property type="project" value="UniProtKB-ARBA"/>
</dbReference>
<keyword evidence="2" id="KW-0539">Nucleus</keyword>
<dbReference type="Ensembl" id="ENSLOCT00000019047.1">
    <property type="protein sequence ID" value="ENSLOCP00000019015.1"/>
    <property type="gene ID" value="ENSLOCG00000015449.1"/>
</dbReference>
<evidence type="ECO:0000259" key="5">
    <source>
        <dbReference type="PROSITE" id="PS50954"/>
    </source>
</evidence>
<feature type="region of interest" description="Disordered" evidence="3">
    <location>
        <begin position="66"/>
        <end position="108"/>
    </location>
</feature>
<keyword evidence="4" id="KW-0472">Membrane</keyword>
<dbReference type="InterPro" id="IPR011015">
    <property type="entry name" value="LEM/LEM-like_dom_sf"/>
</dbReference>
<evidence type="ECO:0000256" key="1">
    <source>
        <dbReference type="ARBA" id="ARBA00004123"/>
    </source>
</evidence>
<name>W5NEF6_LEPOC</name>
<dbReference type="SUPFAM" id="SSF63451">
    <property type="entry name" value="LEM domain"/>
    <property type="match status" value="1"/>
</dbReference>
<keyword evidence="7" id="KW-1185">Reference proteome</keyword>
<reference evidence="7" key="1">
    <citation type="submission" date="2011-12" db="EMBL/GenBank/DDBJ databases">
        <title>The Draft Genome of Lepisosteus oculatus.</title>
        <authorList>
            <consortium name="The Broad Institute Genome Assembly &amp; Analysis Group"/>
            <consortium name="Computational R&amp;D Group"/>
            <consortium name="and Sequencing Platform"/>
            <person name="Di Palma F."/>
            <person name="Alfoldi J."/>
            <person name="Johnson J."/>
            <person name="Berlin A."/>
            <person name="Gnerre S."/>
            <person name="Jaffe D."/>
            <person name="MacCallum I."/>
            <person name="Young S."/>
            <person name="Walker B.J."/>
            <person name="Lander E.S."/>
            <person name="Lindblad-Toh K."/>
        </authorList>
    </citation>
    <scope>NUCLEOTIDE SEQUENCE [LARGE SCALE GENOMIC DNA]</scope>
</reference>
<dbReference type="eggNOG" id="ENOG502QWCI">
    <property type="taxonomic scope" value="Eukaryota"/>
</dbReference>
<dbReference type="PANTHER" id="PTHR12019">
    <property type="entry name" value="LAMINA-ASSOCIATED POLYPEPTIDE THYMOPOIETIN"/>
    <property type="match status" value="1"/>
</dbReference>
<evidence type="ECO:0000256" key="2">
    <source>
        <dbReference type="ARBA" id="ARBA00023242"/>
    </source>
</evidence>
<dbReference type="Bgee" id="ENSLOCG00000015449">
    <property type="expression patterns" value="Expressed in camera-type eye and 13 other cell types or tissues"/>
</dbReference>
<evidence type="ECO:0000313" key="6">
    <source>
        <dbReference type="Ensembl" id="ENSLOCP00000019015.1"/>
    </source>
</evidence>
<feature type="transmembrane region" description="Helical" evidence="4">
    <location>
        <begin position="331"/>
        <end position="352"/>
    </location>
</feature>
<dbReference type="Pfam" id="PF03020">
    <property type="entry name" value="LEM"/>
    <property type="match status" value="1"/>
</dbReference>
<organism evidence="6 7">
    <name type="scientific">Lepisosteus oculatus</name>
    <name type="common">Spotted gar</name>
    <dbReference type="NCBI Taxonomy" id="7918"/>
    <lineage>
        <taxon>Eukaryota</taxon>
        <taxon>Metazoa</taxon>
        <taxon>Chordata</taxon>
        <taxon>Craniata</taxon>
        <taxon>Vertebrata</taxon>
        <taxon>Euteleostomi</taxon>
        <taxon>Actinopterygii</taxon>
        <taxon>Neopterygii</taxon>
        <taxon>Holostei</taxon>
        <taxon>Semionotiformes</taxon>
        <taxon>Lepisosteidae</taxon>
        <taxon>Lepisosteus</taxon>
    </lineage>
</organism>
<dbReference type="InParanoid" id="W5NEF6"/>
<dbReference type="SMART" id="SM00540">
    <property type="entry name" value="LEM"/>
    <property type="match status" value="1"/>
</dbReference>
<dbReference type="AlphaFoldDB" id="W5NEF6"/>
<protein>
    <recommendedName>
        <fullName evidence="5">LEM domain-containing protein</fullName>
    </recommendedName>
</protein>
<dbReference type="InterPro" id="IPR003887">
    <property type="entry name" value="LEM_dom"/>
</dbReference>
<feature type="region of interest" description="Disordered" evidence="3">
    <location>
        <begin position="135"/>
        <end position="175"/>
    </location>
</feature>
<dbReference type="GeneTree" id="ENSGT00940000154098"/>
<reference evidence="6" key="2">
    <citation type="submission" date="2025-08" db="UniProtKB">
        <authorList>
            <consortium name="Ensembl"/>
        </authorList>
    </citation>
    <scope>IDENTIFICATION</scope>
</reference>
<evidence type="ECO:0000256" key="3">
    <source>
        <dbReference type="SAM" id="MobiDB-lite"/>
    </source>
</evidence>
<dbReference type="InterPro" id="IPR051656">
    <property type="entry name" value="LEM_domain"/>
</dbReference>
<evidence type="ECO:0000256" key="4">
    <source>
        <dbReference type="SAM" id="Phobius"/>
    </source>
</evidence>
<dbReference type="PROSITE" id="PS50954">
    <property type="entry name" value="LEM"/>
    <property type="match status" value="1"/>
</dbReference>
<dbReference type="PANTHER" id="PTHR12019:SF21">
    <property type="entry name" value="THYMOPOIETIN A"/>
    <property type="match status" value="1"/>
</dbReference>
<dbReference type="Gene3D" id="1.10.720.40">
    <property type="match status" value="1"/>
</dbReference>
<accession>W5NEF6</accession>
<comment type="subcellular location">
    <subcellularLocation>
        <location evidence="1">Nucleus</location>
    </subcellularLocation>
</comment>
<dbReference type="STRING" id="7918.ENSLOCP00000019015"/>
<sequence length="370" mass="40959">GLTARGQLRAIIVKKATKKTDKPRPEDVDVADLTDEDLKDQLLKYGVSVGPIVASTRKLYEKKLQKLLDQGPPETLPPPSAPLRAADANQNGNTDSEKYSDNEEDEKLEPIVEKLEPVKTRVKTTPGLRTRRYEHNRSFNPTGKRGTEFTGGSAKPLFPLLPHSERPSRRLPAGRPEAERNFAVEAPLVDDSSLLTAPVPGCGHTWMSVPRRMRDIAHRAMSSPVSLSLPLLSHSRLPPLSPQVEERLEAGDVVRRKEAKDLLEEMFPYEPRTPTGITATCRRPIHGAAGRPLNPSDFRLDDSILRRTEFSAAKLTAPSGGQSRSRRSLPVWLQLLLLMAVAGFLFFVYQAMETNEINPFSTMVSPASPS</sequence>
<keyword evidence="4" id="KW-0812">Transmembrane</keyword>
<keyword evidence="4" id="KW-1133">Transmembrane helix</keyword>
<dbReference type="CDD" id="cd12940">
    <property type="entry name" value="LEM_LAP2_LEMD1"/>
    <property type="match status" value="1"/>
</dbReference>
<dbReference type="EMBL" id="AHAT01029284">
    <property type="status" value="NOT_ANNOTATED_CDS"/>
    <property type="molecule type" value="Genomic_DNA"/>
</dbReference>
<feature type="domain" description="LEM" evidence="5">
    <location>
        <begin position="27"/>
        <end position="71"/>
    </location>
</feature>
<dbReference type="HOGENOM" id="CLU_032534_1_0_1"/>
<dbReference type="Proteomes" id="UP000018468">
    <property type="component" value="Linkage group LG8"/>
</dbReference>
<evidence type="ECO:0000313" key="7">
    <source>
        <dbReference type="Proteomes" id="UP000018468"/>
    </source>
</evidence>
<proteinExistence type="predicted"/>
<dbReference type="OMA" id="TPFRMEE"/>